<keyword evidence="5" id="KW-0028">Amino-acid biosynthesis</keyword>
<comment type="cofactor">
    <cofactor evidence="1">
        <name>Mg(2+)</name>
        <dbReference type="ChEBI" id="CHEBI:18420"/>
    </cofactor>
</comment>
<evidence type="ECO:0000256" key="10">
    <source>
        <dbReference type="ARBA" id="ARBA00031693"/>
    </source>
</evidence>
<dbReference type="InterPro" id="IPR045865">
    <property type="entry name" value="ACT-like_dom_sf"/>
</dbReference>
<comment type="similarity">
    <text evidence="3">Belongs to the HAD-like hydrolase superfamily. SerB family.</text>
</comment>
<keyword evidence="6" id="KW-0479">Metal-binding</keyword>
<feature type="domain" description="ACT" evidence="14">
    <location>
        <begin position="19"/>
        <end position="92"/>
    </location>
</feature>
<dbReference type="PANTHER" id="PTHR43344">
    <property type="entry name" value="PHOSPHOSERINE PHOSPHATASE"/>
    <property type="match status" value="1"/>
</dbReference>
<dbReference type="SFLD" id="SFLDF00029">
    <property type="entry name" value="phosphoserine_phosphatase"/>
    <property type="match status" value="1"/>
</dbReference>
<dbReference type="NCBIfam" id="TIGR01488">
    <property type="entry name" value="HAD-SF-IB"/>
    <property type="match status" value="1"/>
</dbReference>
<dbReference type="InterPro" id="IPR023214">
    <property type="entry name" value="HAD_sf"/>
</dbReference>
<feature type="active site" description="Proton donor" evidence="13">
    <location>
        <position position="193"/>
    </location>
</feature>
<reference evidence="15 16" key="1">
    <citation type="submission" date="2020-07" db="EMBL/GenBank/DDBJ databases">
        <title>Sequencing the genomes of 1000 actinobacteria strains.</title>
        <authorList>
            <person name="Klenk H.-P."/>
        </authorList>
    </citation>
    <scope>NUCLEOTIDE SEQUENCE [LARGE SCALE GENOMIC DNA]</scope>
    <source>
        <strain evidence="15 16">DSM 18248</strain>
    </source>
</reference>
<evidence type="ECO:0000256" key="1">
    <source>
        <dbReference type="ARBA" id="ARBA00001946"/>
    </source>
</evidence>
<dbReference type="InterPro" id="IPR036412">
    <property type="entry name" value="HAD-like_sf"/>
</dbReference>
<dbReference type="InterPro" id="IPR049148">
    <property type="entry name" value="PSP_ACT"/>
</dbReference>
<feature type="active site" description="Nucleophile" evidence="13">
    <location>
        <position position="191"/>
    </location>
</feature>
<dbReference type="SFLD" id="SFLDG01137">
    <property type="entry name" value="C1.6.1:_Phosphoserine_Phosphat"/>
    <property type="match status" value="1"/>
</dbReference>
<evidence type="ECO:0000256" key="4">
    <source>
        <dbReference type="ARBA" id="ARBA00012640"/>
    </source>
</evidence>
<dbReference type="GO" id="GO:0005737">
    <property type="term" value="C:cytoplasm"/>
    <property type="evidence" value="ECO:0007669"/>
    <property type="project" value="TreeGrafter"/>
</dbReference>
<dbReference type="InterPro" id="IPR004469">
    <property type="entry name" value="PSP"/>
</dbReference>
<dbReference type="PROSITE" id="PS51671">
    <property type="entry name" value="ACT"/>
    <property type="match status" value="1"/>
</dbReference>
<dbReference type="UniPathway" id="UPA00135">
    <property type="reaction ID" value="UER00198"/>
</dbReference>
<evidence type="ECO:0000256" key="8">
    <source>
        <dbReference type="ARBA" id="ARBA00022842"/>
    </source>
</evidence>
<proteinExistence type="inferred from homology"/>
<protein>
    <recommendedName>
        <fullName evidence="4">phosphoserine phosphatase</fullName>
        <ecNumber evidence="4">3.1.3.3</ecNumber>
    </recommendedName>
    <alternativeName>
        <fullName evidence="10">O-phosphoserine phosphohydrolase</fullName>
    </alternativeName>
</protein>
<sequence length="413" mass="43637">MSTPDQSRPDRAPRPETLLITLTGRERPGVTSAVFATLGRAGVEVVDLEQIVLRRRLILGLLVTAPADVQGLRQDLQATADELAMTLEVEPGSGDTTQPSHGRAHVTVLGTPLTAEAMAAVAGRIADAGANIDRIERMARYPVTALDLHVSGAAPDALRAELAAEAARQGIDVAVQPADLLRRGMRLIVMDVDSTLIQGEVIEMIAAHAGCEAEVAEVTERAMRGELDFEESLRSRVALLEGVPASALHEVYDSIQLAPGARTMVRTLRRLGYRFAIVSGGFSQITDRLAVELGIHFTRANELEIVDGRLTGRIVGRVVDRAGKAEALREFAAEVGVDVASTIAIGDGANDLDMLAAAGLGIAYNAKPAVRDAADTAVNVPYLDTIMYLLGISREEIEAADSAAGVTTPAPPV</sequence>
<dbReference type="SUPFAM" id="SSF55021">
    <property type="entry name" value="ACT-like"/>
    <property type="match status" value="1"/>
</dbReference>
<accession>A0A7Y9YEM6</accession>
<dbReference type="Pfam" id="PF12710">
    <property type="entry name" value="HAD"/>
    <property type="match status" value="1"/>
</dbReference>
<dbReference type="EMBL" id="JACBZI010000001">
    <property type="protein sequence ID" value="NYI10259.1"/>
    <property type="molecule type" value="Genomic_DNA"/>
</dbReference>
<dbReference type="SUPFAM" id="SSF56784">
    <property type="entry name" value="HAD-like"/>
    <property type="match status" value="1"/>
</dbReference>
<dbReference type="EC" id="3.1.3.3" evidence="4"/>
<dbReference type="Pfam" id="PF13740">
    <property type="entry name" value="ACT_6"/>
    <property type="match status" value="1"/>
</dbReference>
<dbReference type="RefSeq" id="WP_179531127.1">
    <property type="nucleotide sequence ID" value="NZ_BAAAPP010000003.1"/>
</dbReference>
<dbReference type="FunFam" id="3.40.50.1000:FF:000041">
    <property type="entry name" value="Phosphoserine phosphatase SerB"/>
    <property type="match status" value="1"/>
</dbReference>
<dbReference type="SFLD" id="SFLDG01136">
    <property type="entry name" value="C1.6:_Phosphoserine_Phosphatas"/>
    <property type="match status" value="1"/>
</dbReference>
<dbReference type="GO" id="GO:0006564">
    <property type="term" value="P:L-serine biosynthetic process"/>
    <property type="evidence" value="ECO:0007669"/>
    <property type="project" value="UniProtKB-KW"/>
</dbReference>
<evidence type="ECO:0000256" key="11">
    <source>
        <dbReference type="ARBA" id="ARBA00048138"/>
    </source>
</evidence>
<name>A0A7Y9YEM6_9ACTN</name>
<evidence type="ECO:0000256" key="2">
    <source>
        <dbReference type="ARBA" id="ARBA00005135"/>
    </source>
</evidence>
<dbReference type="Proteomes" id="UP000537326">
    <property type="component" value="Unassembled WGS sequence"/>
</dbReference>
<evidence type="ECO:0000259" key="14">
    <source>
        <dbReference type="PROSITE" id="PS51671"/>
    </source>
</evidence>
<dbReference type="GO" id="GO:0000287">
    <property type="term" value="F:magnesium ion binding"/>
    <property type="evidence" value="ECO:0007669"/>
    <property type="project" value="TreeGrafter"/>
</dbReference>
<keyword evidence="9" id="KW-0718">Serine biosynthesis</keyword>
<organism evidence="15 16">
    <name type="scientific">Nocardioides marinus</name>
    <dbReference type="NCBI Taxonomy" id="374514"/>
    <lineage>
        <taxon>Bacteria</taxon>
        <taxon>Bacillati</taxon>
        <taxon>Actinomycetota</taxon>
        <taxon>Actinomycetes</taxon>
        <taxon>Propionibacteriales</taxon>
        <taxon>Nocardioidaceae</taxon>
        <taxon>Nocardioides</taxon>
    </lineage>
</organism>
<comment type="caution">
    <text evidence="15">The sequence shown here is derived from an EMBL/GenBank/DDBJ whole genome shotgun (WGS) entry which is preliminary data.</text>
</comment>
<evidence type="ECO:0000256" key="6">
    <source>
        <dbReference type="ARBA" id="ARBA00022723"/>
    </source>
</evidence>
<evidence type="ECO:0000256" key="7">
    <source>
        <dbReference type="ARBA" id="ARBA00022801"/>
    </source>
</evidence>
<keyword evidence="7 15" id="KW-0378">Hydrolase</keyword>
<comment type="pathway">
    <text evidence="2">Amino-acid biosynthesis; L-serine biosynthesis; L-serine from 3-phospho-D-glycerate: step 3/3.</text>
</comment>
<evidence type="ECO:0000256" key="9">
    <source>
        <dbReference type="ARBA" id="ARBA00023299"/>
    </source>
</evidence>
<dbReference type="InterPro" id="IPR002912">
    <property type="entry name" value="ACT_dom"/>
</dbReference>
<gene>
    <name evidence="15" type="ORF">BKA05_001774</name>
</gene>
<dbReference type="CDD" id="cd07500">
    <property type="entry name" value="HAD_PSP"/>
    <property type="match status" value="1"/>
</dbReference>
<evidence type="ECO:0000313" key="15">
    <source>
        <dbReference type="EMBL" id="NYI10259.1"/>
    </source>
</evidence>
<dbReference type="PANTHER" id="PTHR43344:SF2">
    <property type="entry name" value="PHOSPHOSERINE PHOSPHATASE"/>
    <property type="match status" value="1"/>
</dbReference>
<keyword evidence="8" id="KW-0460">Magnesium</keyword>
<dbReference type="NCBIfam" id="TIGR00338">
    <property type="entry name" value="serB"/>
    <property type="match status" value="1"/>
</dbReference>
<dbReference type="SFLD" id="SFLDS00003">
    <property type="entry name" value="Haloacid_Dehalogenase"/>
    <property type="match status" value="1"/>
</dbReference>
<evidence type="ECO:0000256" key="5">
    <source>
        <dbReference type="ARBA" id="ARBA00022605"/>
    </source>
</evidence>
<dbReference type="Gene3D" id="3.30.70.260">
    <property type="match status" value="2"/>
</dbReference>
<evidence type="ECO:0000256" key="12">
    <source>
        <dbReference type="ARBA" id="ARBA00048523"/>
    </source>
</evidence>
<dbReference type="Gene3D" id="3.40.50.1000">
    <property type="entry name" value="HAD superfamily/HAD-like"/>
    <property type="match status" value="1"/>
</dbReference>
<dbReference type="GO" id="GO:0036424">
    <property type="term" value="F:L-phosphoserine phosphatase activity"/>
    <property type="evidence" value="ECO:0007669"/>
    <property type="project" value="InterPro"/>
</dbReference>
<evidence type="ECO:0000313" key="16">
    <source>
        <dbReference type="Proteomes" id="UP000537326"/>
    </source>
</evidence>
<keyword evidence="16" id="KW-1185">Reference proteome</keyword>
<dbReference type="AlphaFoldDB" id="A0A7Y9YEM6"/>
<comment type="catalytic activity">
    <reaction evidence="12">
        <text>O-phospho-D-serine + H2O = D-serine + phosphate</text>
        <dbReference type="Rhea" id="RHEA:24873"/>
        <dbReference type="ChEBI" id="CHEBI:15377"/>
        <dbReference type="ChEBI" id="CHEBI:35247"/>
        <dbReference type="ChEBI" id="CHEBI:43474"/>
        <dbReference type="ChEBI" id="CHEBI:58680"/>
        <dbReference type="EC" id="3.1.3.3"/>
    </reaction>
</comment>
<dbReference type="Pfam" id="PF21086">
    <property type="entry name" value="ACT_PSP_2"/>
    <property type="match status" value="1"/>
</dbReference>
<evidence type="ECO:0000256" key="3">
    <source>
        <dbReference type="ARBA" id="ARBA00009184"/>
    </source>
</evidence>
<comment type="catalytic activity">
    <reaction evidence="11">
        <text>O-phospho-L-serine + H2O = L-serine + phosphate</text>
        <dbReference type="Rhea" id="RHEA:21208"/>
        <dbReference type="ChEBI" id="CHEBI:15377"/>
        <dbReference type="ChEBI" id="CHEBI:33384"/>
        <dbReference type="ChEBI" id="CHEBI:43474"/>
        <dbReference type="ChEBI" id="CHEBI:57524"/>
        <dbReference type="EC" id="3.1.3.3"/>
    </reaction>
</comment>
<dbReference type="InterPro" id="IPR050582">
    <property type="entry name" value="HAD-like_SerB"/>
</dbReference>
<evidence type="ECO:0000256" key="13">
    <source>
        <dbReference type="PIRSR" id="PIRSR604469-1"/>
    </source>
</evidence>